<feature type="transmembrane region" description="Helical" evidence="5">
    <location>
        <begin position="353"/>
        <end position="373"/>
    </location>
</feature>
<feature type="transmembrane region" description="Helical" evidence="5">
    <location>
        <begin position="324"/>
        <end position="347"/>
    </location>
</feature>
<accession>A0A1H0B842</accession>
<dbReference type="RefSeq" id="WP_074610598.1">
    <property type="nucleotide sequence ID" value="NZ_FNGY01000007.1"/>
</dbReference>
<keyword evidence="2 5" id="KW-0812">Transmembrane</keyword>
<organism evidence="7 8">
    <name type="scientific">Pedobacter steynii</name>
    <dbReference type="NCBI Taxonomy" id="430522"/>
    <lineage>
        <taxon>Bacteria</taxon>
        <taxon>Pseudomonadati</taxon>
        <taxon>Bacteroidota</taxon>
        <taxon>Sphingobacteriia</taxon>
        <taxon>Sphingobacteriales</taxon>
        <taxon>Sphingobacteriaceae</taxon>
        <taxon>Pedobacter</taxon>
    </lineage>
</organism>
<feature type="transmembrane region" description="Helical" evidence="5">
    <location>
        <begin position="201"/>
        <end position="220"/>
    </location>
</feature>
<dbReference type="PANTHER" id="PTHR23514:SF13">
    <property type="entry name" value="INNER MEMBRANE PROTEIN YBJJ"/>
    <property type="match status" value="1"/>
</dbReference>
<gene>
    <name evidence="7" type="ORF">SAMN05421820_107336</name>
</gene>
<feature type="transmembrane region" description="Helical" evidence="5">
    <location>
        <begin position="72"/>
        <end position="91"/>
    </location>
</feature>
<name>A0A1H0B842_9SPHI</name>
<keyword evidence="4 5" id="KW-0472">Membrane</keyword>
<dbReference type="EMBL" id="FNGY01000007">
    <property type="protein sequence ID" value="SDN41827.1"/>
    <property type="molecule type" value="Genomic_DNA"/>
</dbReference>
<keyword evidence="3 5" id="KW-1133">Transmembrane helix</keyword>
<feature type="transmembrane region" description="Helical" evidence="5">
    <location>
        <begin position="97"/>
        <end position="115"/>
    </location>
</feature>
<dbReference type="CDD" id="cd17393">
    <property type="entry name" value="MFS_MosC_like"/>
    <property type="match status" value="1"/>
</dbReference>
<evidence type="ECO:0000313" key="7">
    <source>
        <dbReference type="EMBL" id="SDN41827.1"/>
    </source>
</evidence>
<dbReference type="InterPro" id="IPR011701">
    <property type="entry name" value="MFS"/>
</dbReference>
<dbReference type="Gene3D" id="1.20.1250.20">
    <property type="entry name" value="MFS general substrate transporter like domains"/>
    <property type="match status" value="2"/>
</dbReference>
<feature type="transmembrane region" description="Helical" evidence="5">
    <location>
        <begin position="235"/>
        <end position="254"/>
    </location>
</feature>
<feature type="transmembrane region" description="Helical" evidence="5">
    <location>
        <begin position="290"/>
        <end position="312"/>
    </location>
</feature>
<evidence type="ECO:0000313" key="8">
    <source>
        <dbReference type="Proteomes" id="UP000183200"/>
    </source>
</evidence>
<dbReference type="Pfam" id="PF07690">
    <property type="entry name" value="MFS_1"/>
    <property type="match status" value="1"/>
</dbReference>
<dbReference type="GO" id="GO:0022857">
    <property type="term" value="F:transmembrane transporter activity"/>
    <property type="evidence" value="ECO:0007669"/>
    <property type="project" value="InterPro"/>
</dbReference>
<feature type="transmembrane region" description="Helical" evidence="5">
    <location>
        <begin position="161"/>
        <end position="181"/>
    </location>
</feature>
<dbReference type="OrthoDB" id="9809599at2"/>
<dbReference type="STRING" id="430522.BFS30_19140"/>
<feature type="transmembrane region" description="Helical" evidence="5">
    <location>
        <begin position="44"/>
        <end position="65"/>
    </location>
</feature>
<feature type="domain" description="Major facilitator superfamily (MFS) profile" evidence="6">
    <location>
        <begin position="7"/>
        <end position="377"/>
    </location>
</feature>
<evidence type="ECO:0000256" key="5">
    <source>
        <dbReference type="SAM" id="Phobius"/>
    </source>
</evidence>
<dbReference type="PROSITE" id="PS50850">
    <property type="entry name" value="MFS"/>
    <property type="match status" value="1"/>
</dbReference>
<dbReference type="InterPro" id="IPR020846">
    <property type="entry name" value="MFS_dom"/>
</dbReference>
<evidence type="ECO:0000256" key="3">
    <source>
        <dbReference type="ARBA" id="ARBA00022989"/>
    </source>
</evidence>
<dbReference type="InterPro" id="IPR051788">
    <property type="entry name" value="MFS_Transporter"/>
</dbReference>
<comment type="subcellular location">
    <subcellularLocation>
        <location evidence="1">Membrane</location>
        <topology evidence="1">Multi-pass membrane protein</topology>
    </subcellularLocation>
</comment>
<evidence type="ECO:0000259" key="6">
    <source>
        <dbReference type="PROSITE" id="PS50850"/>
    </source>
</evidence>
<protein>
    <submittedName>
        <fullName evidence="7">Sugar phosphate permease</fullName>
    </submittedName>
</protein>
<dbReference type="GO" id="GO:0016020">
    <property type="term" value="C:membrane"/>
    <property type="evidence" value="ECO:0007669"/>
    <property type="project" value="UniProtKB-SubCell"/>
</dbReference>
<sequence>MISKQKHRFFLSLFFFISGFSFATWASRIPTIKTTFDFNEAELGSILLALPVGSLLGLPISGWLISRFNSRVPLAGGYALNAFSLALIGFAQNVYSLVVAVVLFAFTTRIFNISVNTQALTLQKQFEKKIIGSFHGYWSIGGIAGILLSTLLLSLNVSIHLHFAIVAAIMLLVTVYSYQFLLGGDRSKTGNKLILSKPDPYIFYLGIVVFLCAICEGGMFDWSGIYFQEIIKVEIFTYGYLVFMTFMAASRFLSDFIIGRFGMPKTYIMSAAFIISGISLAIIFPTFWTAMAGFSLVGFGTASIIPMSYALAGASKKYSPGMAISIIATYSITGMLLGPPLIGYLAHAFNLRVSFIIFALCGLLLIPITRLFFNHQKLADQVKD</sequence>
<evidence type="ECO:0000256" key="4">
    <source>
        <dbReference type="ARBA" id="ARBA00023136"/>
    </source>
</evidence>
<dbReference type="AlphaFoldDB" id="A0A1H0B842"/>
<dbReference type="SUPFAM" id="SSF103473">
    <property type="entry name" value="MFS general substrate transporter"/>
    <property type="match status" value="1"/>
</dbReference>
<dbReference type="InterPro" id="IPR036259">
    <property type="entry name" value="MFS_trans_sf"/>
</dbReference>
<reference evidence="8" key="1">
    <citation type="submission" date="2016-10" db="EMBL/GenBank/DDBJ databases">
        <authorList>
            <person name="Varghese N."/>
            <person name="Submissions S."/>
        </authorList>
    </citation>
    <scope>NUCLEOTIDE SEQUENCE [LARGE SCALE GENOMIC DNA]</scope>
    <source>
        <strain evidence="8">DSM 19110</strain>
    </source>
</reference>
<keyword evidence="8" id="KW-1185">Reference proteome</keyword>
<evidence type="ECO:0000256" key="1">
    <source>
        <dbReference type="ARBA" id="ARBA00004141"/>
    </source>
</evidence>
<dbReference type="Proteomes" id="UP000183200">
    <property type="component" value="Unassembled WGS sequence"/>
</dbReference>
<feature type="transmembrane region" description="Helical" evidence="5">
    <location>
        <begin position="136"/>
        <end position="155"/>
    </location>
</feature>
<proteinExistence type="predicted"/>
<evidence type="ECO:0000256" key="2">
    <source>
        <dbReference type="ARBA" id="ARBA00022692"/>
    </source>
</evidence>
<dbReference type="PANTHER" id="PTHR23514">
    <property type="entry name" value="BYPASS OF STOP CODON PROTEIN 6"/>
    <property type="match status" value="1"/>
</dbReference>
<feature type="transmembrane region" description="Helical" evidence="5">
    <location>
        <begin position="266"/>
        <end position="284"/>
    </location>
</feature>